<protein>
    <submittedName>
        <fullName evidence="3">Putative ABC transport system permease protein</fullName>
    </submittedName>
</protein>
<feature type="transmembrane region" description="Helical" evidence="1">
    <location>
        <begin position="20"/>
        <end position="40"/>
    </location>
</feature>
<dbReference type="EMBL" id="FQZQ01000002">
    <property type="protein sequence ID" value="SHI70338.1"/>
    <property type="molecule type" value="Genomic_DNA"/>
</dbReference>
<dbReference type="Proteomes" id="UP000183982">
    <property type="component" value="Unassembled WGS sequence"/>
</dbReference>
<dbReference type="Pfam" id="PF12704">
    <property type="entry name" value="MacB_PCD"/>
    <property type="match status" value="1"/>
</dbReference>
<feature type="transmembrane region" description="Helical" evidence="1">
    <location>
        <begin position="352"/>
        <end position="382"/>
    </location>
</feature>
<dbReference type="InterPro" id="IPR050250">
    <property type="entry name" value="Macrolide_Exporter_MacB"/>
</dbReference>
<dbReference type="InterPro" id="IPR025857">
    <property type="entry name" value="MacB_PCD"/>
</dbReference>
<keyword evidence="1" id="KW-0472">Membrane</keyword>
<evidence type="ECO:0000259" key="2">
    <source>
        <dbReference type="Pfam" id="PF12704"/>
    </source>
</evidence>
<accession>A0A1M6DBB6</accession>
<reference evidence="4" key="1">
    <citation type="submission" date="2016-11" db="EMBL/GenBank/DDBJ databases">
        <authorList>
            <person name="Varghese N."/>
            <person name="Submissions S."/>
        </authorList>
    </citation>
    <scope>NUCLEOTIDE SEQUENCE [LARGE SCALE GENOMIC DNA]</scope>
    <source>
        <strain evidence="4">DSM 100564</strain>
    </source>
</reference>
<organism evidence="3 4">
    <name type="scientific">Shimia gijangensis</name>
    <dbReference type="NCBI Taxonomy" id="1470563"/>
    <lineage>
        <taxon>Bacteria</taxon>
        <taxon>Pseudomonadati</taxon>
        <taxon>Pseudomonadota</taxon>
        <taxon>Alphaproteobacteria</taxon>
        <taxon>Rhodobacterales</taxon>
        <taxon>Roseobacteraceae</taxon>
    </lineage>
</organism>
<dbReference type="PANTHER" id="PTHR30572">
    <property type="entry name" value="MEMBRANE COMPONENT OF TRANSPORTER-RELATED"/>
    <property type="match status" value="1"/>
</dbReference>
<feature type="domain" description="MacB-like periplasmic core" evidence="2">
    <location>
        <begin position="75"/>
        <end position="206"/>
    </location>
</feature>
<keyword evidence="4" id="KW-1185">Reference proteome</keyword>
<dbReference type="STRING" id="1470563.SAMN05444000_102273"/>
<evidence type="ECO:0000256" key="1">
    <source>
        <dbReference type="SAM" id="Phobius"/>
    </source>
</evidence>
<dbReference type="OrthoDB" id="9784014at2"/>
<evidence type="ECO:0000313" key="3">
    <source>
        <dbReference type="EMBL" id="SHI70338.1"/>
    </source>
</evidence>
<gene>
    <name evidence="3" type="ORF">SAMN05444000_102273</name>
</gene>
<dbReference type="GO" id="GO:0005886">
    <property type="term" value="C:plasma membrane"/>
    <property type="evidence" value="ECO:0007669"/>
    <property type="project" value="TreeGrafter"/>
</dbReference>
<dbReference type="GO" id="GO:0022857">
    <property type="term" value="F:transmembrane transporter activity"/>
    <property type="evidence" value="ECO:0007669"/>
    <property type="project" value="TreeGrafter"/>
</dbReference>
<keyword evidence="1" id="KW-1133">Transmembrane helix</keyword>
<sequence length="394" mass="42526">MTGLALLAIRNLQHNKVRSAVLIFVLTIVTSIPVLANLVISQAERDLMARAQTTPLVYGAQGSPIDLVLGSTYFSGQSTTDVKMADYLNLIDLSSFALAPMRRAGTIRGLPFVGVDYEYFTERGLRPSEGFLPLRVGDVVLGHAVAQKTGLTIGDELRTDATQAFDLAGSYPVTLRVSGILPRTNSPDDGVVFADLQSAWIAEGIGHGHQELTTSSDPNLLLKPQNSALVANSSLATYTDLTQADSDAFHNHGADSDLPLSAVLVFPRSPKSEALLKGRVAEQQETRQLVDVENVIQDLLTRVFQMKSILQNVVASMAIATIAALFLVVVLSVRMRRREFEIANQIGAPKRIAVFLVAMELTMLLSAALGLTLAISGAVYIFDIDALSRILVER</sequence>
<evidence type="ECO:0000313" key="4">
    <source>
        <dbReference type="Proteomes" id="UP000183982"/>
    </source>
</evidence>
<dbReference type="PANTHER" id="PTHR30572:SF4">
    <property type="entry name" value="ABC TRANSPORTER PERMEASE YTRF"/>
    <property type="match status" value="1"/>
</dbReference>
<keyword evidence="1" id="KW-0812">Transmembrane</keyword>
<feature type="transmembrane region" description="Helical" evidence="1">
    <location>
        <begin position="309"/>
        <end position="331"/>
    </location>
</feature>
<dbReference type="AlphaFoldDB" id="A0A1M6DBB6"/>
<name>A0A1M6DBB6_9RHOB</name>
<proteinExistence type="predicted"/>
<dbReference type="RefSeq" id="WP_073249173.1">
    <property type="nucleotide sequence ID" value="NZ_FQZQ01000002.1"/>
</dbReference>